<feature type="region of interest" description="Disordered" evidence="1">
    <location>
        <begin position="96"/>
        <end position="121"/>
    </location>
</feature>
<keyword evidence="3" id="KW-1185">Reference proteome</keyword>
<name>A0AA88Q4B8_9TELE</name>
<dbReference type="EMBL" id="JAUYZG010000003">
    <property type="protein sequence ID" value="KAK2910888.1"/>
    <property type="molecule type" value="Genomic_DNA"/>
</dbReference>
<feature type="compositionally biased region" description="Basic and acidic residues" evidence="1">
    <location>
        <begin position="107"/>
        <end position="121"/>
    </location>
</feature>
<reference evidence="2" key="1">
    <citation type="submission" date="2023-08" db="EMBL/GenBank/DDBJ databases">
        <title>Chromosome-level Genome Assembly of mud carp (Cirrhinus molitorella).</title>
        <authorList>
            <person name="Liu H."/>
        </authorList>
    </citation>
    <scope>NUCLEOTIDE SEQUENCE</scope>
    <source>
        <strain evidence="2">Prfri</strain>
        <tissue evidence="2">Muscle</tissue>
    </source>
</reference>
<gene>
    <name evidence="2" type="ORF">Q8A67_003021</name>
</gene>
<evidence type="ECO:0000313" key="3">
    <source>
        <dbReference type="Proteomes" id="UP001187343"/>
    </source>
</evidence>
<accession>A0AA88Q4B8</accession>
<sequence length="121" mass="13569">MKLAFYLKWCPSIITLHEDVYEDGLRASDMLMVRVSTFDLKQPFIRSTNVNVEQQFEENLAEQGNKICGMLGRVKVWDVGTRGASRLADDPCALTQASSKSCPDITPSDRRLSHEEAAVYG</sequence>
<dbReference type="Proteomes" id="UP001187343">
    <property type="component" value="Unassembled WGS sequence"/>
</dbReference>
<proteinExistence type="predicted"/>
<protein>
    <submittedName>
        <fullName evidence="2">Uncharacterized protein</fullName>
    </submittedName>
</protein>
<dbReference type="AlphaFoldDB" id="A0AA88Q4B8"/>
<organism evidence="2 3">
    <name type="scientific">Cirrhinus molitorella</name>
    <name type="common">mud carp</name>
    <dbReference type="NCBI Taxonomy" id="172907"/>
    <lineage>
        <taxon>Eukaryota</taxon>
        <taxon>Metazoa</taxon>
        <taxon>Chordata</taxon>
        <taxon>Craniata</taxon>
        <taxon>Vertebrata</taxon>
        <taxon>Euteleostomi</taxon>
        <taxon>Actinopterygii</taxon>
        <taxon>Neopterygii</taxon>
        <taxon>Teleostei</taxon>
        <taxon>Ostariophysi</taxon>
        <taxon>Cypriniformes</taxon>
        <taxon>Cyprinidae</taxon>
        <taxon>Labeoninae</taxon>
        <taxon>Labeonini</taxon>
        <taxon>Cirrhinus</taxon>
    </lineage>
</organism>
<evidence type="ECO:0000256" key="1">
    <source>
        <dbReference type="SAM" id="MobiDB-lite"/>
    </source>
</evidence>
<evidence type="ECO:0000313" key="2">
    <source>
        <dbReference type="EMBL" id="KAK2910888.1"/>
    </source>
</evidence>
<comment type="caution">
    <text evidence="2">The sequence shown here is derived from an EMBL/GenBank/DDBJ whole genome shotgun (WGS) entry which is preliminary data.</text>
</comment>